<dbReference type="Proteomes" id="UP000027195">
    <property type="component" value="Unassembled WGS sequence"/>
</dbReference>
<organism evidence="1 2">
    <name type="scientific">Botryobasidium botryosum (strain FD-172 SS1)</name>
    <dbReference type="NCBI Taxonomy" id="930990"/>
    <lineage>
        <taxon>Eukaryota</taxon>
        <taxon>Fungi</taxon>
        <taxon>Dikarya</taxon>
        <taxon>Basidiomycota</taxon>
        <taxon>Agaricomycotina</taxon>
        <taxon>Agaricomycetes</taxon>
        <taxon>Cantharellales</taxon>
        <taxon>Botryobasidiaceae</taxon>
        <taxon>Botryobasidium</taxon>
    </lineage>
</organism>
<reference evidence="2" key="1">
    <citation type="journal article" date="2014" name="Proc. Natl. Acad. Sci. U.S.A.">
        <title>Extensive sampling of basidiomycete genomes demonstrates inadequacy of the white-rot/brown-rot paradigm for wood decay fungi.</title>
        <authorList>
            <person name="Riley R."/>
            <person name="Salamov A.A."/>
            <person name="Brown D.W."/>
            <person name="Nagy L.G."/>
            <person name="Floudas D."/>
            <person name="Held B.W."/>
            <person name="Levasseur A."/>
            <person name="Lombard V."/>
            <person name="Morin E."/>
            <person name="Otillar R."/>
            <person name="Lindquist E.A."/>
            <person name="Sun H."/>
            <person name="LaButti K.M."/>
            <person name="Schmutz J."/>
            <person name="Jabbour D."/>
            <person name="Luo H."/>
            <person name="Baker S.E."/>
            <person name="Pisabarro A.G."/>
            <person name="Walton J.D."/>
            <person name="Blanchette R.A."/>
            <person name="Henrissat B."/>
            <person name="Martin F."/>
            <person name="Cullen D."/>
            <person name="Hibbett D.S."/>
            <person name="Grigoriev I.V."/>
        </authorList>
    </citation>
    <scope>NUCLEOTIDE SEQUENCE [LARGE SCALE GENOMIC DNA]</scope>
    <source>
        <strain evidence="2">FD-172 SS1</strain>
    </source>
</reference>
<evidence type="ECO:0000313" key="2">
    <source>
        <dbReference type="Proteomes" id="UP000027195"/>
    </source>
</evidence>
<gene>
    <name evidence="1" type="ORF">BOTBODRAFT_298159</name>
</gene>
<evidence type="ECO:0000313" key="1">
    <source>
        <dbReference type="EMBL" id="KDQ15319.1"/>
    </source>
</evidence>
<dbReference type="AlphaFoldDB" id="A0A067MII8"/>
<dbReference type="EMBL" id="KL198033">
    <property type="protein sequence ID" value="KDQ15319.1"/>
    <property type="molecule type" value="Genomic_DNA"/>
</dbReference>
<sequence>MMPHSPSPRPASLILFLASNALHRARLETLVIGLALLPVTARYEDLRPRFTRAGEFAGPVLNSRAAKGVSPWIGYGGILLPVLGELLEGKLYELWVELSSSL</sequence>
<protein>
    <submittedName>
        <fullName evidence="1">Uncharacterized protein</fullName>
    </submittedName>
</protein>
<keyword evidence="2" id="KW-1185">Reference proteome</keyword>
<accession>A0A067MII8</accession>
<dbReference type="InParanoid" id="A0A067MII8"/>
<dbReference type="HOGENOM" id="CLU_2277018_0_0_1"/>
<proteinExistence type="predicted"/>
<name>A0A067MII8_BOTB1</name>